<reference evidence="1" key="1">
    <citation type="submission" date="2015-06" db="UniProtKB">
        <authorList>
            <consortium name="EnsemblPlants"/>
        </authorList>
    </citation>
    <scope>IDENTIFICATION</scope>
</reference>
<evidence type="ECO:0008006" key="2">
    <source>
        <dbReference type="Google" id="ProtNLM"/>
    </source>
</evidence>
<accession>R7VZ72</accession>
<dbReference type="PANTHER" id="PTHR34835">
    <property type="entry name" value="OS07G0283600 PROTEIN-RELATED"/>
    <property type="match status" value="1"/>
</dbReference>
<proteinExistence type="predicted"/>
<protein>
    <recommendedName>
        <fullName evidence="2">Ubiquitin-like protease family profile domain-containing protein</fullName>
    </recommendedName>
</protein>
<dbReference type="EnsemblPlants" id="EMT01374">
    <property type="protein sequence ID" value="EMT01374"/>
    <property type="gene ID" value="F775_00300"/>
</dbReference>
<name>R7VZ72_AEGTA</name>
<sequence>MASNQKMFNMRVVRLIESYQMVFKMRKTNIYNRWMQMVFMMTKAICSFLAFLFAQMPVDLILVLIKPSRGTKSVKGWISILVRILRMSFHSQTCSSHIFSTIRKGMMKCKSELQTSICVLKIPVQNHKNEAKLNNQKGTNHFNIFQEVFAMTQVFSGLSICLYIHFSRVFPRKLCKPTYITRLSFKRWNKTVKKFSDIQLGHVTKYKMEALLHMPNKLKIPMNLLEWIDQHMFGSKEPCFKHKNKVIKITNDMVNKIFDFPGGTEPFIFSSDDPQVKAEVLELRNKYVDHRNKMPINKIEEVMLSDETEDGFIRSFTFYFLSSILCPASYCFGNMKFLYSLRDVSAIPSLDFGKLALDFMREELERHFEMIMNRPTIEEMNKSSYIRGCLPIWGIIYLDFVDFDFIENHQSTVDYSLPRISHVKTEDFKYLAMVDRNYESRKNYGVLPLRNISRTPYANEAPINNAPDAAGVFNSVPYAEQEGVFVSTKAADINFSGGVNAKRSFILISSTSPNERVKRFQGTPISIEDDSPITPAPVSNEDIPASHCHTSEGIPMNVDFADQQDHSTMNNAEAGPSTGPNTIEKKNRKKEQLNFNLLIHPRNSKYLENTLFLDIEGFPISYENYLNSFKVRGEIGDEVMNSFIQVLNYQSKLSSEVKPCIKKYCFTSYFTDKLLVPPELFDPVTCIREFDRINAEESLWKPDLLSNYNMLCKLSKKPFNNVFSFKLQPVGPYPTNSLMHDSGHYLPLYMENFEGKAMKSFSVEQMANIPKYRMVSAFKLFKSILNKLKEEDLPIPN</sequence>
<dbReference type="PANTHER" id="PTHR34835:SF84">
    <property type="entry name" value="TF-B3 DOMAIN-CONTAINING PROTEIN"/>
    <property type="match status" value="1"/>
</dbReference>
<organism evidence="1">
    <name type="scientific">Aegilops tauschii</name>
    <name type="common">Tausch's goatgrass</name>
    <name type="synonym">Aegilops squarrosa</name>
    <dbReference type="NCBI Taxonomy" id="37682"/>
    <lineage>
        <taxon>Eukaryota</taxon>
        <taxon>Viridiplantae</taxon>
        <taxon>Streptophyta</taxon>
        <taxon>Embryophyta</taxon>
        <taxon>Tracheophyta</taxon>
        <taxon>Spermatophyta</taxon>
        <taxon>Magnoliopsida</taxon>
        <taxon>Liliopsida</taxon>
        <taxon>Poales</taxon>
        <taxon>Poaceae</taxon>
        <taxon>BOP clade</taxon>
        <taxon>Pooideae</taxon>
        <taxon>Triticodae</taxon>
        <taxon>Triticeae</taxon>
        <taxon>Triticinae</taxon>
        <taxon>Aegilops</taxon>
    </lineage>
</organism>
<evidence type="ECO:0000313" key="1">
    <source>
        <dbReference type="EnsemblPlants" id="EMT01374"/>
    </source>
</evidence>
<dbReference type="AlphaFoldDB" id="R7VZ72"/>
<dbReference type="ExpressionAtlas" id="R7VZ72">
    <property type="expression patterns" value="baseline"/>
</dbReference>